<protein>
    <submittedName>
        <fullName evidence="2">Uncharacterized protein</fullName>
    </submittedName>
</protein>
<dbReference type="SMR" id="A2EPZ6"/>
<organism evidence="2 3">
    <name type="scientific">Trichomonas vaginalis (strain ATCC PRA-98 / G3)</name>
    <dbReference type="NCBI Taxonomy" id="412133"/>
    <lineage>
        <taxon>Eukaryota</taxon>
        <taxon>Metamonada</taxon>
        <taxon>Parabasalia</taxon>
        <taxon>Trichomonadida</taxon>
        <taxon>Trichomonadidae</taxon>
        <taxon>Trichomonas</taxon>
    </lineage>
</organism>
<proteinExistence type="predicted"/>
<accession>A2EPZ6</accession>
<evidence type="ECO:0000313" key="3">
    <source>
        <dbReference type="Proteomes" id="UP000001542"/>
    </source>
</evidence>
<keyword evidence="3" id="KW-1185">Reference proteome</keyword>
<feature type="transmembrane region" description="Helical" evidence="1">
    <location>
        <begin position="7"/>
        <end position="27"/>
    </location>
</feature>
<sequence>MLLKKEVYLIGMALSAIVFLASTLVSVSNTAILSHDHCDSLPDIQFLNRSEVHTELNAAFSNAKESITIILTSYILDEELQLLKTIDQNKIKTEVILGNDDNLESKLRDNGFKNLVKPGSIKNTLDLNAIRVDNTIYLLPDYFIGNKTEGIPSTSMIQRIKIENCQPLYDDFISFLDFYKLQIEGSSRYKESYSQSLIAHSSAVRPTIVGESSVYAFHSSMSQMPFRISAHDVINRSLNTDIDAVPKKLWLYSTQFPSIPQEERIKNIGSPDVFLLLKALQFLNQTDMKYLIFKDAPRLVGADDYPSVEVRTLSSENNGPSFMVLDDEIFFFGHDISYIEGDLLSYNLRINDKTIQNKTIEFFNSIWAKSPHINKSD</sequence>
<reference evidence="2" key="1">
    <citation type="submission" date="2006-10" db="EMBL/GenBank/DDBJ databases">
        <authorList>
            <person name="Amadeo P."/>
            <person name="Zhao Q."/>
            <person name="Wortman J."/>
            <person name="Fraser-Liggett C."/>
            <person name="Carlton J."/>
        </authorList>
    </citation>
    <scope>NUCLEOTIDE SEQUENCE</scope>
    <source>
        <strain evidence="2">G3</strain>
    </source>
</reference>
<keyword evidence="1" id="KW-0812">Transmembrane</keyword>
<gene>
    <name evidence="2" type="ORF">TVAG_020070</name>
</gene>
<dbReference type="VEuPathDB" id="TrichDB:TVAG_020070"/>
<keyword evidence="1" id="KW-0472">Membrane</keyword>
<evidence type="ECO:0000313" key="2">
    <source>
        <dbReference type="EMBL" id="EAY05261.1"/>
    </source>
</evidence>
<dbReference type="Proteomes" id="UP000001542">
    <property type="component" value="Unassembled WGS sequence"/>
</dbReference>
<dbReference type="AlphaFoldDB" id="A2EPZ6"/>
<dbReference type="KEGG" id="tva:4763127"/>
<dbReference type="InParanoid" id="A2EPZ6"/>
<evidence type="ECO:0000256" key="1">
    <source>
        <dbReference type="SAM" id="Phobius"/>
    </source>
</evidence>
<dbReference type="RefSeq" id="XP_001317484.1">
    <property type="nucleotide sequence ID" value="XM_001317449.1"/>
</dbReference>
<dbReference type="EMBL" id="DS113453">
    <property type="protein sequence ID" value="EAY05261.1"/>
    <property type="molecule type" value="Genomic_DNA"/>
</dbReference>
<dbReference type="VEuPathDB" id="TrichDB:TVAGG3_0338490"/>
<reference evidence="2" key="2">
    <citation type="journal article" date="2007" name="Science">
        <title>Draft genome sequence of the sexually transmitted pathogen Trichomonas vaginalis.</title>
        <authorList>
            <person name="Carlton J.M."/>
            <person name="Hirt R.P."/>
            <person name="Silva J.C."/>
            <person name="Delcher A.L."/>
            <person name="Schatz M."/>
            <person name="Zhao Q."/>
            <person name="Wortman J.R."/>
            <person name="Bidwell S.L."/>
            <person name="Alsmark U.C.M."/>
            <person name="Besteiro S."/>
            <person name="Sicheritz-Ponten T."/>
            <person name="Noel C.J."/>
            <person name="Dacks J.B."/>
            <person name="Foster P.G."/>
            <person name="Simillion C."/>
            <person name="Van de Peer Y."/>
            <person name="Miranda-Saavedra D."/>
            <person name="Barton G.J."/>
            <person name="Westrop G.D."/>
            <person name="Mueller S."/>
            <person name="Dessi D."/>
            <person name="Fiori P.L."/>
            <person name="Ren Q."/>
            <person name="Paulsen I."/>
            <person name="Zhang H."/>
            <person name="Bastida-Corcuera F.D."/>
            <person name="Simoes-Barbosa A."/>
            <person name="Brown M.T."/>
            <person name="Hayes R.D."/>
            <person name="Mukherjee M."/>
            <person name="Okumura C.Y."/>
            <person name="Schneider R."/>
            <person name="Smith A.J."/>
            <person name="Vanacova S."/>
            <person name="Villalvazo M."/>
            <person name="Haas B.J."/>
            <person name="Pertea M."/>
            <person name="Feldblyum T.V."/>
            <person name="Utterback T.R."/>
            <person name="Shu C.L."/>
            <person name="Osoegawa K."/>
            <person name="de Jong P.J."/>
            <person name="Hrdy I."/>
            <person name="Horvathova L."/>
            <person name="Zubacova Z."/>
            <person name="Dolezal P."/>
            <person name="Malik S.B."/>
            <person name="Logsdon J.M. Jr."/>
            <person name="Henze K."/>
            <person name="Gupta A."/>
            <person name="Wang C.C."/>
            <person name="Dunne R.L."/>
            <person name="Upcroft J.A."/>
            <person name="Upcroft P."/>
            <person name="White O."/>
            <person name="Salzberg S.L."/>
            <person name="Tang P."/>
            <person name="Chiu C.-H."/>
            <person name="Lee Y.-S."/>
            <person name="Embley T.M."/>
            <person name="Coombs G.H."/>
            <person name="Mottram J.C."/>
            <person name="Tachezy J."/>
            <person name="Fraser-Liggett C.M."/>
            <person name="Johnson P.J."/>
        </authorList>
    </citation>
    <scope>NUCLEOTIDE SEQUENCE [LARGE SCALE GENOMIC DNA]</scope>
    <source>
        <strain evidence="2">G3</strain>
    </source>
</reference>
<name>A2EPZ6_TRIV3</name>
<keyword evidence="1" id="KW-1133">Transmembrane helix</keyword>